<evidence type="ECO:0000256" key="2">
    <source>
        <dbReference type="ARBA" id="ARBA00034301"/>
    </source>
</evidence>
<keyword evidence="6" id="KW-1185">Reference proteome</keyword>
<evidence type="ECO:0000259" key="4">
    <source>
        <dbReference type="SMART" id="SM00849"/>
    </source>
</evidence>
<dbReference type="PANTHER" id="PTHR42951">
    <property type="entry name" value="METALLO-BETA-LACTAMASE DOMAIN-CONTAINING"/>
    <property type="match status" value="1"/>
</dbReference>
<comment type="catalytic activity">
    <reaction evidence="3">
        <text>3',5'-cyclic UMP + H2O = UMP + H(+)</text>
        <dbReference type="Rhea" id="RHEA:70575"/>
        <dbReference type="ChEBI" id="CHEBI:15377"/>
        <dbReference type="ChEBI" id="CHEBI:15378"/>
        <dbReference type="ChEBI" id="CHEBI:57865"/>
        <dbReference type="ChEBI" id="CHEBI:184387"/>
    </reaction>
    <physiologicalReaction direction="left-to-right" evidence="3">
        <dbReference type="Rhea" id="RHEA:70576"/>
    </physiologicalReaction>
</comment>
<name>A0A926KV87_9BACL</name>
<dbReference type="Proteomes" id="UP000650466">
    <property type="component" value="Unassembled WGS sequence"/>
</dbReference>
<sequence length="284" mass="32495">MLNKLTKRFVYMPADGSVDRPILGAVIGDDRTLFIDAGNSVRHATVFRNAVRREYPLRPSITALTHWHWDHSFGAACDLNSPLVASVMTHQALQKLVGLDWSDEALDERVRQGTEIEFCADYIKKEYDGVNRDIRVVLPDTTFADTLTLHLGAVSCHIQRIGGVHAEDSCILYVPEERVLFLGDVLGPAIYDGPRYYIARDLLRIVELIKQYHVEWYIESHHMPVNAAEFWRDMNEYCTFAELVMELGDNKPGIERELVNRIGRELVDEDRAVIDQFLLGERHC</sequence>
<dbReference type="SMART" id="SM00849">
    <property type="entry name" value="Lactamase_B"/>
    <property type="match status" value="1"/>
</dbReference>
<dbReference type="Pfam" id="PF00753">
    <property type="entry name" value="Lactamase_B"/>
    <property type="match status" value="1"/>
</dbReference>
<evidence type="ECO:0000313" key="6">
    <source>
        <dbReference type="Proteomes" id="UP000650466"/>
    </source>
</evidence>
<comment type="caution">
    <text evidence="5">The sequence shown here is derived from an EMBL/GenBank/DDBJ whole genome shotgun (WGS) entry which is preliminary data.</text>
</comment>
<evidence type="ECO:0000256" key="3">
    <source>
        <dbReference type="ARBA" id="ARBA00048505"/>
    </source>
</evidence>
<reference evidence="5" key="1">
    <citation type="submission" date="2020-09" db="EMBL/GenBank/DDBJ databases">
        <title>Draft Genome Sequence of Paenibacillus sp. WST5.</title>
        <authorList>
            <person name="Bao Z."/>
        </authorList>
    </citation>
    <scope>NUCLEOTIDE SEQUENCE</scope>
    <source>
        <strain evidence="5">WST5</strain>
    </source>
</reference>
<organism evidence="5 6">
    <name type="scientific">Paenibacillus sedimenti</name>
    <dbReference type="NCBI Taxonomy" id="2770274"/>
    <lineage>
        <taxon>Bacteria</taxon>
        <taxon>Bacillati</taxon>
        <taxon>Bacillota</taxon>
        <taxon>Bacilli</taxon>
        <taxon>Bacillales</taxon>
        <taxon>Paenibacillaceae</taxon>
        <taxon>Paenibacillus</taxon>
    </lineage>
</organism>
<dbReference type="InterPro" id="IPR050855">
    <property type="entry name" value="NDM-1-like"/>
</dbReference>
<dbReference type="EMBL" id="JACVVD010000008">
    <property type="protein sequence ID" value="MBD0382838.1"/>
    <property type="molecule type" value="Genomic_DNA"/>
</dbReference>
<dbReference type="AlphaFoldDB" id="A0A926KV87"/>
<proteinExistence type="predicted"/>
<dbReference type="InterPro" id="IPR001279">
    <property type="entry name" value="Metallo-B-lactamas"/>
</dbReference>
<evidence type="ECO:0000256" key="1">
    <source>
        <dbReference type="ARBA" id="ARBA00034221"/>
    </source>
</evidence>
<dbReference type="PANTHER" id="PTHR42951:SF4">
    <property type="entry name" value="ACYL-COENZYME A THIOESTERASE MBLAC2"/>
    <property type="match status" value="1"/>
</dbReference>
<evidence type="ECO:0000313" key="5">
    <source>
        <dbReference type="EMBL" id="MBD0382838.1"/>
    </source>
</evidence>
<dbReference type="Gene3D" id="3.60.15.10">
    <property type="entry name" value="Ribonuclease Z/Hydroxyacylglutathione hydrolase-like"/>
    <property type="match status" value="1"/>
</dbReference>
<accession>A0A926KV87</accession>
<comment type="catalytic activity">
    <reaction evidence="1">
        <text>3',5'-cyclic CMP + H2O = CMP + H(+)</text>
        <dbReference type="Rhea" id="RHEA:72675"/>
        <dbReference type="ChEBI" id="CHEBI:15377"/>
        <dbReference type="ChEBI" id="CHEBI:15378"/>
        <dbReference type="ChEBI" id="CHEBI:58003"/>
        <dbReference type="ChEBI" id="CHEBI:60377"/>
    </reaction>
    <physiologicalReaction direction="left-to-right" evidence="1">
        <dbReference type="Rhea" id="RHEA:72676"/>
    </physiologicalReaction>
</comment>
<feature type="domain" description="Metallo-beta-lactamase" evidence="4">
    <location>
        <begin position="21"/>
        <end position="221"/>
    </location>
</feature>
<dbReference type="InterPro" id="IPR036866">
    <property type="entry name" value="RibonucZ/Hydroxyglut_hydro"/>
</dbReference>
<dbReference type="RefSeq" id="WP_188176614.1">
    <property type="nucleotide sequence ID" value="NZ_JACVVD010000008.1"/>
</dbReference>
<gene>
    <name evidence="5" type="ORF">ICC18_22215</name>
</gene>
<protein>
    <submittedName>
        <fullName evidence="5">MBL fold metallo-hydrolase</fullName>
    </submittedName>
</protein>
<dbReference type="SUPFAM" id="SSF56281">
    <property type="entry name" value="Metallo-hydrolase/oxidoreductase"/>
    <property type="match status" value="1"/>
</dbReference>
<comment type="function">
    <text evidence="2">Counteracts the endogenous Pycsar antiviral defense system. Phosphodiesterase that enables metal-dependent hydrolysis of host cyclic nucleotide Pycsar defense signals such as cCMP and cUMP.</text>
</comment>